<dbReference type="PANTHER" id="PTHR30204:SF97">
    <property type="entry name" value="MERR FAMILY REGULATORY PROTEIN"/>
    <property type="match status" value="1"/>
</dbReference>
<dbReference type="GO" id="GO:0046872">
    <property type="term" value="F:metal ion binding"/>
    <property type="evidence" value="ECO:0007669"/>
    <property type="project" value="InterPro"/>
</dbReference>
<dbReference type="InterPro" id="IPR036594">
    <property type="entry name" value="Meth_synthase_dom"/>
</dbReference>
<dbReference type="InterPro" id="IPR003759">
    <property type="entry name" value="Cbl-bd_cap"/>
</dbReference>
<reference evidence="3" key="1">
    <citation type="submission" date="2020-05" db="EMBL/GenBank/DDBJ databases">
        <authorList>
            <person name="Chiriac C."/>
            <person name="Salcher M."/>
            <person name="Ghai R."/>
            <person name="Kavagutti S V."/>
        </authorList>
    </citation>
    <scope>NUCLEOTIDE SEQUENCE</scope>
</reference>
<dbReference type="SUPFAM" id="SSF46955">
    <property type="entry name" value="Putative DNA-binding domain"/>
    <property type="match status" value="1"/>
</dbReference>
<dbReference type="Gene3D" id="1.10.1240.10">
    <property type="entry name" value="Methionine synthase domain"/>
    <property type="match status" value="1"/>
</dbReference>
<feature type="domain" description="HTH merR-type" evidence="2">
    <location>
        <begin position="57"/>
        <end position="127"/>
    </location>
</feature>
<dbReference type="Pfam" id="PF13411">
    <property type="entry name" value="MerR_1"/>
    <property type="match status" value="1"/>
</dbReference>
<dbReference type="PANTHER" id="PTHR30204">
    <property type="entry name" value="REDOX-CYCLING DRUG-SENSING TRANSCRIPTIONAL ACTIVATOR SOXR"/>
    <property type="match status" value="1"/>
</dbReference>
<organism evidence="3">
    <name type="scientific">freshwater metagenome</name>
    <dbReference type="NCBI Taxonomy" id="449393"/>
    <lineage>
        <taxon>unclassified sequences</taxon>
        <taxon>metagenomes</taxon>
        <taxon>ecological metagenomes</taxon>
    </lineage>
</organism>
<dbReference type="InterPro" id="IPR009061">
    <property type="entry name" value="DNA-bd_dom_put_sf"/>
</dbReference>
<dbReference type="Pfam" id="PF02607">
    <property type="entry name" value="B12-binding_2"/>
    <property type="match status" value="1"/>
</dbReference>
<dbReference type="InterPro" id="IPR036724">
    <property type="entry name" value="Cobalamin-bd_sf"/>
</dbReference>
<dbReference type="EMBL" id="CAEZTJ010000038">
    <property type="protein sequence ID" value="CAB4564878.1"/>
    <property type="molecule type" value="Genomic_DNA"/>
</dbReference>
<evidence type="ECO:0000259" key="2">
    <source>
        <dbReference type="PROSITE" id="PS50937"/>
    </source>
</evidence>
<sequence length="358" mass="39218">MHRLFKPLGTRGGCDFPESFPQGTLAGGLFQVAVMGVIAHSCPVTMPSDRTATKDESLTVAAVARRLGVAPATLRTWDRRYGLGPSGHTQGEHRRYNSMDLARLTLMRKLVIAGMSPSQAADQALKLEDENISKANFVELLPQEFEVREELVDSLMRAAQAMDRTFVFELLESEIRNNGVIKAWSEVIVPCLMLIGDEWAVTGSGIEVEHMFSEIIKNILQTNLKPTKDPRNSRPVLLACIGEETHSLALFALQVALSEMNVEAHFLGARTPLEAIVATVKRSAPPAIFLWAQLERHGDVTLLADIPSIRPTPRIVLGGPGWFRDGVAIPSSTPSKLKVVHVEDLPKAVSEIMYAIGD</sequence>
<name>A0A6J6DUV2_9ZZZZ</name>
<dbReference type="CDD" id="cd01104">
    <property type="entry name" value="HTH_MlrA-CarA"/>
    <property type="match status" value="1"/>
</dbReference>
<dbReference type="GO" id="GO:0003700">
    <property type="term" value="F:DNA-binding transcription factor activity"/>
    <property type="evidence" value="ECO:0007669"/>
    <property type="project" value="InterPro"/>
</dbReference>
<gene>
    <name evidence="3" type="ORF">UFOPK1650_00401</name>
</gene>
<proteinExistence type="predicted"/>
<protein>
    <submittedName>
        <fullName evidence="3">Unannotated protein</fullName>
    </submittedName>
</protein>
<evidence type="ECO:0000256" key="1">
    <source>
        <dbReference type="ARBA" id="ARBA00023125"/>
    </source>
</evidence>
<dbReference type="GO" id="GO:0003677">
    <property type="term" value="F:DNA binding"/>
    <property type="evidence" value="ECO:0007669"/>
    <property type="project" value="UniProtKB-KW"/>
</dbReference>
<dbReference type="SUPFAM" id="SSF52242">
    <property type="entry name" value="Cobalamin (vitamin B12)-binding domain"/>
    <property type="match status" value="1"/>
</dbReference>
<accession>A0A6J6DUV2</accession>
<dbReference type="Gene3D" id="3.40.50.280">
    <property type="entry name" value="Cobalamin-binding domain"/>
    <property type="match status" value="1"/>
</dbReference>
<dbReference type="InterPro" id="IPR000551">
    <property type="entry name" value="MerR-type_HTH_dom"/>
</dbReference>
<dbReference type="InterPro" id="IPR047057">
    <property type="entry name" value="MerR_fam"/>
</dbReference>
<evidence type="ECO:0000313" key="3">
    <source>
        <dbReference type="EMBL" id="CAB4564878.1"/>
    </source>
</evidence>
<dbReference type="GO" id="GO:0031419">
    <property type="term" value="F:cobalamin binding"/>
    <property type="evidence" value="ECO:0007669"/>
    <property type="project" value="InterPro"/>
</dbReference>
<dbReference type="SMART" id="SM00422">
    <property type="entry name" value="HTH_MERR"/>
    <property type="match status" value="1"/>
</dbReference>
<dbReference type="PROSITE" id="PS50937">
    <property type="entry name" value="HTH_MERR_2"/>
    <property type="match status" value="1"/>
</dbReference>
<dbReference type="AlphaFoldDB" id="A0A6J6DUV2"/>
<keyword evidence="1" id="KW-0238">DNA-binding</keyword>
<dbReference type="Gene3D" id="1.10.1660.10">
    <property type="match status" value="1"/>
</dbReference>